<evidence type="ECO:0000313" key="1">
    <source>
        <dbReference type="EMBL" id="KAG9335866.1"/>
    </source>
</evidence>
<evidence type="ECO:0000313" key="2">
    <source>
        <dbReference type="Proteomes" id="UP000824540"/>
    </source>
</evidence>
<proteinExistence type="predicted"/>
<accession>A0A8T2N7E4</accession>
<dbReference type="AlphaFoldDB" id="A0A8T2N7E4"/>
<reference evidence="1" key="1">
    <citation type="thesis" date="2021" institute="BYU ScholarsArchive" country="Provo, UT, USA">
        <title>Applications of and Algorithms for Genome Assembly and Genomic Analyses with an Emphasis on Marine Teleosts.</title>
        <authorList>
            <person name="Pickett B.D."/>
        </authorList>
    </citation>
    <scope>NUCLEOTIDE SEQUENCE</scope>
    <source>
        <strain evidence="1">HI-2016</strain>
    </source>
</reference>
<protein>
    <submittedName>
        <fullName evidence="1">Uncharacterized protein</fullName>
    </submittedName>
</protein>
<sequence>MPLSLLAQTGSCSRVLANLLLPLTLSGHYGALPFSGGCSALPSGGHWPTLVTGCSLLFDRRRLFPSNSSCCLLLPSSGDRHLFTTAACSFSALASPYSVRWAALPFHGWPLSGLCKWLLSPQQCCLPWLCSPLQSEL</sequence>
<comment type="caution">
    <text evidence="1">The sequence shown here is derived from an EMBL/GenBank/DDBJ whole genome shotgun (WGS) entry which is preliminary data.</text>
</comment>
<keyword evidence="2" id="KW-1185">Reference proteome</keyword>
<organism evidence="1 2">
    <name type="scientific">Albula glossodonta</name>
    <name type="common">roundjaw bonefish</name>
    <dbReference type="NCBI Taxonomy" id="121402"/>
    <lineage>
        <taxon>Eukaryota</taxon>
        <taxon>Metazoa</taxon>
        <taxon>Chordata</taxon>
        <taxon>Craniata</taxon>
        <taxon>Vertebrata</taxon>
        <taxon>Euteleostomi</taxon>
        <taxon>Actinopterygii</taxon>
        <taxon>Neopterygii</taxon>
        <taxon>Teleostei</taxon>
        <taxon>Albuliformes</taxon>
        <taxon>Albulidae</taxon>
        <taxon>Albula</taxon>
    </lineage>
</organism>
<gene>
    <name evidence="1" type="ORF">JZ751_003523</name>
</gene>
<name>A0A8T2N7E4_9TELE</name>
<dbReference type="EMBL" id="JAFBMS010000107">
    <property type="protein sequence ID" value="KAG9335866.1"/>
    <property type="molecule type" value="Genomic_DNA"/>
</dbReference>
<dbReference type="Proteomes" id="UP000824540">
    <property type="component" value="Unassembled WGS sequence"/>
</dbReference>